<protein>
    <submittedName>
        <fullName evidence="1">Uncharacterized protein</fullName>
    </submittedName>
</protein>
<accession>A0ABQ4N1P7</accession>
<gene>
    <name evidence="1" type="ORF">PACILC2_06300</name>
</gene>
<dbReference type="EMBL" id="BOVJ01000019">
    <property type="protein sequence ID" value="GIQ62062.1"/>
    <property type="molecule type" value="Genomic_DNA"/>
</dbReference>
<dbReference type="InterPro" id="IPR036705">
    <property type="entry name" value="Ribosyl_crysJ1_sf"/>
</dbReference>
<proteinExistence type="predicted"/>
<dbReference type="Gene3D" id="1.10.4080.10">
    <property type="entry name" value="ADP-ribosylation/Crystallin J1"/>
    <property type="match status" value="1"/>
</dbReference>
<organism evidence="1 2">
    <name type="scientific">Paenibacillus cisolokensis</name>
    <dbReference type="NCBI Taxonomy" id="1658519"/>
    <lineage>
        <taxon>Bacteria</taxon>
        <taxon>Bacillati</taxon>
        <taxon>Bacillota</taxon>
        <taxon>Bacilli</taxon>
        <taxon>Bacillales</taxon>
        <taxon>Paenibacillaceae</taxon>
        <taxon>Paenibacillus</taxon>
    </lineage>
</organism>
<evidence type="ECO:0000313" key="2">
    <source>
        <dbReference type="Proteomes" id="UP000680304"/>
    </source>
</evidence>
<sequence>MEYYDQLPNLIRLELIQKKEEGSDVAEFESKVANLPADELKQQQLYDELQALPVAHDFPFAEPSDLAGIRNLRPEGPRKITRDWPEERWKDKFYGAWLGRCAGCALGKPLEYEPFVAGAMGNPGWKNIMLWFQGADAWPIRDYTPGRSRAEELGLRLQPWGSEPSYRENIRYMETDDDLRYTIIGLIMLERKGLNWSTPDIGKLWHEYLDCGEVFTAERQAYVNFHRLFDRPGISARSNGRRRRIKSACISIRTGNGSER</sequence>
<comment type="caution">
    <text evidence="1">The sequence shown here is derived from an EMBL/GenBank/DDBJ whole genome shotgun (WGS) entry which is preliminary data.</text>
</comment>
<dbReference type="Proteomes" id="UP000680304">
    <property type="component" value="Unassembled WGS sequence"/>
</dbReference>
<keyword evidence="2" id="KW-1185">Reference proteome</keyword>
<dbReference type="SUPFAM" id="SSF101478">
    <property type="entry name" value="ADP-ribosylglycohydrolase"/>
    <property type="match status" value="1"/>
</dbReference>
<name>A0ABQ4N1P7_9BACL</name>
<evidence type="ECO:0000313" key="1">
    <source>
        <dbReference type="EMBL" id="GIQ62062.1"/>
    </source>
</evidence>
<reference evidence="1 2" key="1">
    <citation type="submission" date="2021-04" db="EMBL/GenBank/DDBJ databases">
        <title>Draft genome sequence of Paenibacillus cisolokensis, LC2-13A.</title>
        <authorList>
            <person name="Uke A."/>
            <person name="Chhe C."/>
            <person name="Baramee S."/>
            <person name="Kosugi A."/>
        </authorList>
    </citation>
    <scope>NUCLEOTIDE SEQUENCE [LARGE SCALE GENOMIC DNA]</scope>
    <source>
        <strain evidence="1 2">LC2-13A</strain>
    </source>
</reference>